<dbReference type="Pfam" id="PF05130">
    <property type="entry name" value="FlgN"/>
    <property type="match status" value="1"/>
</dbReference>
<protein>
    <submittedName>
        <fullName evidence="4">Flagellar protein FlgN</fullName>
    </submittedName>
</protein>
<dbReference type="RefSeq" id="WP_188737251.1">
    <property type="nucleotide sequence ID" value="NZ_BMII01000005.1"/>
</dbReference>
<dbReference type="EMBL" id="BMII01000005">
    <property type="protein sequence ID" value="GGB50283.1"/>
    <property type="molecule type" value="Genomic_DNA"/>
</dbReference>
<comment type="similarity">
    <text evidence="2">Belongs to the FlgN family.</text>
</comment>
<evidence type="ECO:0000313" key="5">
    <source>
        <dbReference type="Proteomes" id="UP000617555"/>
    </source>
</evidence>
<proteinExistence type="inferred from homology"/>
<accession>A0ABQ1ISI8</accession>
<gene>
    <name evidence="4" type="primary">flgN</name>
    <name evidence="4" type="ORF">GCM10011607_08370</name>
</gene>
<name>A0ABQ1ISI8_9GAMM</name>
<dbReference type="Gene3D" id="1.20.58.300">
    <property type="entry name" value="FlgN-like"/>
    <property type="match status" value="1"/>
</dbReference>
<dbReference type="InterPro" id="IPR036679">
    <property type="entry name" value="FlgN-like_sf"/>
</dbReference>
<keyword evidence="4" id="KW-0282">Flagellum</keyword>
<keyword evidence="4" id="KW-0966">Cell projection</keyword>
<keyword evidence="4" id="KW-0969">Cilium</keyword>
<comment type="function">
    <text evidence="1">Required for the efficient initiation of filament assembly.</text>
</comment>
<keyword evidence="5" id="KW-1185">Reference proteome</keyword>
<evidence type="ECO:0000256" key="3">
    <source>
        <dbReference type="ARBA" id="ARBA00022795"/>
    </source>
</evidence>
<evidence type="ECO:0000313" key="4">
    <source>
        <dbReference type="EMBL" id="GGB50283.1"/>
    </source>
</evidence>
<reference evidence="5" key="1">
    <citation type="journal article" date="2019" name="Int. J. Syst. Evol. Microbiol.">
        <title>The Global Catalogue of Microorganisms (GCM) 10K type strain sequencing project: providing services to taxonomists for standard genome sequencing and annotation.</title>
        <authorList>
            <consortium name="The Broad Institute Genomics Platform"/>
            <consortium name="The Broad Institute Genome Sequencing Center for Infectious Disease"/>
            <person name="Wu L."/>
            <person name="Ma J."/>
        </authorList>
    </citation>
    <scope>NUCLEOTIDE SEQUENCE [LARGE SCALE GENOMIC DNA]</scope>
    <source>
        <strain evidence="5">CGMCC 1.15339</strain>
    </source>
</reference>
<dbReference type="SUPFAM" id="SSF140566">
    <property type="entry name" value="FlgN-like"/>
    <property type="match status" value="1"/>
</dbReference>
<dbReference type="Proteomes" id="UP000617555">
    <property type="component" value="Unassembled WGS sequence"/>
</dbReference>
<comment type="caution">
    <text evidence="4">The sequence shown here is derived from an EMBL/GenBank/DDBJ whole genome shotgun (WGS) entry which is preliminary data.</text>
</comment>
<evidence type="ECO:0000256" key="1">
    <source>
        <dbReference type="ARBA" id="ARBA00002397"/>
    </source>
</evidence>
<keyword evidence="3" id="KW-1005">Bacterial flagellum biogenesis</keyword>
<dbReference type="InterPro" id="IPR007809">
    <property type="entry name" value="FlgN-like"/>
</dbReference>
<evidence type="ECO:0000256" key="2">
    <source>
        <dbReference type="ARBA" id="ARBA00007703"/>
    </source>
</evidence>
<organism evidence="4 5">
    <name type="scientific">Shewanella inventionis</name>
    <dbReference type="NCBI Taxonomy" id="1738770"/>
    <lineage>
        <taxon>Bacteria</taxon>
        <taxon>Pseudomonadati</taxon>
        <taxon>Pseudomonadota</taxon>
        <taxon>Gammaproteobacteria</taxon>
        <taxon>Alteromonadales</taxon>
        <taxon>Shewanellaceae</taxon>
        <taxon>Shewanella</taxon>
    </lineage>
</organism>
<sequence>MTNLIVLLDAQHQTLTQLKQLITEEKEALLKQDADKLLTLAKDKMQRMSLLKATDEKLAAHPEQDKLTSLPEFVQKVEAAKVLLAECKHINTQNSSLIEHNIATINRLAQALQISRNATSLTYNDKGKTSTISTLGNDFTA</sequence>